<feature type="region of interest" description="Disordered" evidence="7">
    <location>
        <begin position="74"/>
        <end position="186"/>
    </location>
</feature>
<dbReference type="PANTHER" id="PTHR47808">
    <property type="entry name" value="INNER NUCLEAR MEMBRANE PROTEIN HEH2-RELATED"/>
    <property type="match status" value="1"/>
</dbReference>
<dbReference type="InterPro" id="IPR018996">
    <property type="entry name" value="Man1/Src1-like_C"/>
</dbReference>
<keyword evidence="12" id="KW-1185">Reference proteome</keyword>
<reference evidence="11 12" key="1">
    <citation type="journal article" date="2016" name="Proc. Natl. Acad. Sci. U.S.A.">
        <title>Comparative genomics of biotechnologically important yeasts.</title>
        <authorList>
            <person name="Riley R."/>
            <person name="Haridas S."/>
            <person name="Wolfe K.H."/>
            <person name="Lopes M.R."/>
            <person name="Hittinger C.T."/>
            <person name="Goeker M."/>
            <person name="Salamov A.A."/>
            <person name="Wisecaver J.H."/>
            <person name="Long T.M."/>
            <person name="Calvey C.H."/>
            <person name="Aerts A.L."/>
            <person name="Barry K.W."/>
            <person name="Choi C."/>
            <person name="Clum A."/>
            <person name="Coughlan A.Y."/>
            <person name="Deshpande S."/>
            <person name="Douglass A.P."/>
            <person name="Hanson S.J."/>
            <person name="Klenk H.-P."/>
            <person name="LaButti K.M."/>
            <person name="Lapidus A."/>
            <person name="Lindquist E.A."/>
            <person name="Lipzen A.M."/>
            <person name="Meier-Kolthoff J.P."/>
            <person name="Ohm R.A."/>
            <person name="Otillar R.P."/>
            <person name="Pangilinan J.L."/>
            <person name="Peng Y."/>
            <person name="Rokas A."/>
            <person name="Rosa C.A."/>
            <person name="Scheuner C."/>
            <person name="Sibirny A.A."/>
            <person name="Slot J.C."/>
            <person name="Stielow J.B."/>
            <person name="Sun H."/>
            <person name="Kurtzman C.P."/>
            <person name="Blackwell M."/>
            <person name="Grigoriev I.V."/>
            <person name="Jeffries T.W."/>
        </authorList>
    </citation>
    <scope>NUCLEOTIDE SEQUENCE [LARGE SCALE GENOMIC DNA]</scope>
    <source>
        <strain evidence="11 12">DSM 6958</strain>
    </source>
</reference>
<dbReference type="InterPro" id="IPR025856">
    <property type="entry name" value="HeH/LEM_domain"/>
</dbReference>
<evidence type="ECO:0000256" key="4">
    <source>
        <dbReference type="ARBA" id="ARBA00022989"/>
    </source>
</evidence>
<dbReference type="GO" id="GO:0003682">
    <property type="term" value="F:chromatin binding"/>
    <property type="evidence" value="ECO:0007669"/>
    <property type="project" value="InterPro"/>
</dbReference>
<feature type="compositionally biased region" description="Low complexity" evidence="7">
    <location>
        <begin position="249"/>
        <end position="272"/>
    </location>
</feature>
<feature type="transmembrane region" description="Helical" evidence="8">
    <location>
        <begin position="582"/>
        <end position="602"/>
    </location>
</feature>
<dbReference type="PANTHER" id="PTHR47808:SF2">
    <property type="entry name" value="LEM DOMAIN-CONTAINING PROTEIN 2"/>
    <property type="match status" value="1"/>
</dbReference>
<evidence type="ECO:0000313" key="12">
    <source>
        <dbReference type="Proteomes" id="UP000095009"/>
    </source>
</evidence>
<dbReference type="Pfam" id="PF09402">
    <property type="entry name" value="MSC"/>
    <property type="match status" value="1"/>
</dbReference>
<dbReference type="EMBL" id="KV454411">
    <property type="protein sequence ID" value="ODQ64479.1"/>
    <property type="molecule type" value="Genomic_DNA"/>
</dbReference>
<evidence type="ECO:0000259" key="10">
    <source>
        <dbReference type="Pfam" id="PF12949"/>
    </source>
</evidence>
<dbReference type="GO" id="GO:0005637">
    <property type="term" value="C:nuclear inner membrane"/>
    <property type="evidence" value="ECO:0007669"/>
    <property type="project" value="UniProtKB-SubCell"/>
</dbReference>
<proteinExistence type="predicted"/>
<dbReference type="CDD" id="cd12935">
    <property type="entry name" value="LEM_like"/>
    <property type="match status" value="1"/>
</dbReference>
<evidence type="ECO:0000256" key="1">
    <source>
        <dbReference type="ARBA" id="ARBA00004540"/>
    </source>
</evidence>
<feature type="compositionally biased region" description="Basic and acidic residues" evidence="7">
    <location>
        <begin position="78"/>
        <end position="106"/>
    </location>
</feature>
<dbReference type="GO" id="GO:0005783">
    <property type="term" value="C:endoplasmic reticulum"/>
    <property type="evidence" value="ECO:0007669"/>
    <property type="project" value="TreeGrafter"/>
</dbReference>
<dbReference type="Pfam" id="PF12949">
    <property type="entry name" value="HeH"/>
    <property type="match status" value="1"/>
</dbReference>
<evidence type="ECO:0000256" key="3">
    <source>
        <dbReference type="ARBA" id="ARBA00022692"/>
    </source>
</evidence>
<feature type="compositionally biased region" description="Low complexity" evidence="7">
    <location>
        <begin position="299"/>
        <end position="322"/>
    </location>
</feature>
<dbReference type="OrthoDB" id="2503928at2759"/>
<feature type="compositionally biased region" description="Basic and acidic residues" evidence="7">
    <location>
        <begin position="174"/>
        <end position="186"/>
    </location>
</feature>
<comment type="subcellular location">
    <subcellularLocation>
        <location evidence="1">Nucleus inner membrane</location>
    </subcellularLocation>
</comment>
<dbReference type="STRING" id="857566.A0A1E3PGE7"/>
<dbReference type="InterPro" id="IPR041885">
    <property type="entry name" value="MAN1_winged_helix_dom"/>
</dbReference>
<evidence type="ECO:0000256" key="5">
    <source>
        <dbReference type="ARBA" id="ARBA00023136"/>
    </source>
</evidence>
<keyword evidence="3 8" id="KW-0812">Transmembrane</keyword>
<feature type="transmembrane region" description="Helical" evidence="8">
    <location>
        <begin position="897"/>
        <end position="919"/>
    </location>
</feature>
<accession>A0A1E3PGE7</accession>
<dbReference type="Gene3D" id="1.10.10.1180">
    <property type="entry name" value="MAN1, winged-helix domain"/>
    <property type="match status" value="1"/>
</dbReference>
<feature type="compositionally biased region" description="Basic and acidic residues" evidence="7">
    <location>
        <begin position="122"/>
        <end position="150"/>
    </location>
</feature>
<evidence type="ECO:0008006" key="13">
    <source>
        <dbReference type="Google" id="ProtNLM"/>
    </source>
</evidence>
<feature type="domain" description="Man1/Src1-like C-terminal" evidence="9">
    <location>
        <begin position="590"/>
        <end position="1003"/>
    </location>
</feature>
<gene>
    <name evidence="11" type="ORF">NADFUDRAFT_70965</name>
</gene>
<keyword evidence="6" id="KW-0539">Nucleus</keyword>
<keyword evidence="5 8" id="KW-0472">Membrane</keyword>
<evidence type="ECO:0000256" key="8">
    <source>
        <dbReference type="SAM" id="Phobius"/>
    </source>
</evidence>
<evidence type="ECO:0000259" key="9">
    <source>
        <dbReference type="Pfam" id="PF09402"/>
    </source>
</evidence>
<organism evidence="11 12">
    <name type="scientific">Nadsonia fulvescens var. elongata DSM 6958</name>
    <dbReference type="NCBI Taxonomy" id="857566"/>
    <lineage>
        <taxon>Eukaryota</taxon>
        <taxon>Fungi</taxon>
        <taxon>Dikarya</taxon>
        <taxon>Ascomycota</taxon>
        <taxon>Saccharomycotina</taxon>
        <taxon>Dipodascomycetes</taxon>
        <taxon>Dipodascales</taxon>
        <taxon>Dipodascales incertae sedis</taxon>
        <taxon>Nadsonia</taxon>
    </lineage>
</organism>
<evidence type="ECO:0000256" key="2">
    <source>
        <dbReference type="ARBA" id="ARBA00022553"/>
    </source>
</evidence>
<dbReference type="GO" id="GO:0034399">
    <property type="term" value="C:nuclear periphery"/>
    <property type="evidence" value="ECO:0007669"/>
    <property type="project" value="TreeGrafter"/>
</dbReference>
<feature type="compositionally biased region" description="Low complexity" evidence="7">
    <location>
        <begin position="329"/>
        <end position="347"/>
    </location>
</feature>
<dbReference type="GO" id="GO:0071763">
    <property type="term" value="P:nuclear membrane organization"/>
    <property type="evidence" value="ECO:0007669"/>
    <property type="project" value="TreeGrafter"/>
</dbReference>
<feature type="domain" description="HeH/LEM" evidence="10">
    <location>
        <begin position="13"/>
        <end position="47"/>
    </location>
</feature>
<evidence type="ECO:0000313" key="11">
    <source>
        <dbReference type="EMBL" id="ODQ64479.1"/>
    </source>
</evidence>
<evidence type="ECO:0000256" key="6">
    <source>
        <dbReference type="ARBA" id="ARBA00023242"/>
    </source>
</evidence>
<dbReference type="AlphaFoldDB" id="A0A1E3PGE7"/>
<keyword evidence="2" id="KW-0597">Phosphoprotein</keyword>
<dbReference type="InterPro" id="IPR044780">
    <property type="entry name" value="Heh2/Src1"/>
</dbReference>
<sequence length="1019" mass="113997">MDNYDYLKNDFDPASLKNSQLRKIFVFHDIDFPSSAKKPELVSVFNKEIVPRASDLMAQYCGVVIAKSKGIINADSSSGEKRKSNKGVCDEKNELKSDEATTKLDTVHPSGGKDNGGSTVAQDEKDQEDKALDSEFKRPKNKAHGSERISGDVLSEIKNNARTVKPKSNSKSDTLQRKHLSAEPEHLLLSTNFKKISSDSNSSDVPIVGTLAVPKKKGRKALSKPFVQPTGCNPDALDASEIEHYGPPSGAANSHNADNNDNNSNDNDVDMNTDQVRIDFTKSSAAAVISLSAPPPVLPVSTPSKAPRSQDSDDTPSSSPFSHNNLFQLGSISRGNSNNRSLSASASVMPVTPKTSAAPNKHKRTLPDDFEQMSDDGEIISPPKKRLEVDHDNHIALAKVSKNLMPVFTSEANYSDSDFETPQAKNTYKLASSPLKTSSGLVASSPSRLEDNVSLSSAAKLRQYQYHQEQEGDVPSPDYRTPRNERIERYNSQLEGYNSSPIKQFDDGQKSTLVFSTFSENESTLEADNSEALETSSKNAVFDETATQTVDDEPILVEEPNIPAFSFRWILVQFIKHTVQNLLAFFTFFLIMYLLHFAHWYILEQKQVGWCPENPAATSASVNIEYTNFNYQILGYDIDNLIHDARVYIQPQCLDCPSNAICSGNDKDFDQATCLDGYIKTYPLLSFGGELPWPSFRCEPDLERASKLDELKQFVTEVLRQRKADFICGWRDYQNLWIDGTYPKTKPLETMPVATGSELSATPTPSARRKYIFLDAGISEAELFQTTLNATREKEVSDLHKLWDSVMEQIEQDAEFIITGSNDIGQQPTNNNEIKKETGQTHARVAETSQGSNYDVSQLAIDQSRFATRTRRIESLNTSKASLNCRIKYYIRQQFEAFRFEVSLIATLLITLFTLKIYFKRHQILMHLKNQQIKSESKESLGQLPRYLPSNQLRDLIIGGIKSVNQRKIIWDKLTREIERNVNVRSRQLEVHGDITRVWEWIGINGNICNAGNNNLGLA</sequence>
<protein>
    <recommendedName>
        <fullName evidence="13">Man1/Src1 C-terminal domain-containing protein</fullName>
    </recommendedName>
</protein>
<feature type="region of interest" description="Disordered" evidence="7">
    <location>
        <begin position="293"/>
        <end position="375"/>
    </location>
</feature>
<keyword evidence="4 8" id="KW-1133">Transmembrane helix</keyword>
<evidence type="ECO:0000256" key="7">
    <source>
        <dbReference type="SAM" id="MobiDB-lite"/>
    </source>
</evidence>
<feature type="compositionally biased region" description="Polar residues" evidence="7">
    <location>
        <begin position="157"/>
        <end position="173"/>
    </location>
</feature>
<feature type="region of interest" description="Disordered" evidence="7">
    <location>
        <begin position="216"/>
        <end position="272"/>
    </location>
</feature>
<dbReference type="Proteomes" id="UP000095009">
    <property type="component" value="Unassembled WGS sequence"/>
</dbReference>
<name>A0A1E3PGE7_9ASCO</name>